<feature type="active site" description="For OMPdecase activity" evidence="14">
    <location>
        <position position="304"/>
    </location>
</feature>
<dbReference type="CDD" id="cd06223">
    <property type="entry name" value="PRTases_typeI"/>
    <property type="match status" value="1"/>
</dbReference>
<dbReference type="InterPro" id="IPR013785">
    <property type="entry name" value="Aldolase_TIM"/>
</dbReference>
<evidence type="ECO:0000256" key="5">
    <source>
        <dbReference type="ARBA" id="ARBA00011971"/>
    </source>
</evidence>
<dbReference type="CDD" id="cd04725">
    <property type="entry name" value="OMP_decarboxylase_like"/>
    <property type="match status" value="1"/>
</dbReference>
<keyword evidence="13" id="KW-0511">Multifunctional enzyme</keyword>
<dbReference type="NCBIfam" id="TIGR00336">
    <property type="entry name" value="pyrE"/>
    <property type="match status" value="1"/>
</dbReference>
<dbReference type="InterPro" id="IPR018089">
    <property type="entry name" value="OMPdecase_AS"/>
</dbReference>
<dbReference type="Gene3D" id="3.40.50.2020">
    <property type="match status" value="1"/>
</dbReference>
<dbReference type="InterPro" id="IPR029057">
    <property type="entry name" value="PRTase-like"/>
</dbReference>
<dbReference type="InterPro" id="IPR004467">
    <property type="entry name" value="Or_phspho_trans_dom"/>
</dbReference>
<keyword evidence="20" id="KW-1185">Reference proteome</keyword>
<keyword evidence="12" id="KW-0456">Lyase</keyword>
<dbReference type="UniPathway" id="UPA00070">
    <property type="reaction ID" value="UER00119"/>
</dbReference>
<evidence type="ECO:0000313" key="18">
    <source>
        <dbReference type="EMBL" id="ERL84613.1"/>
    </source>
</evidence>
<dbReference type="EMBL" id="KB741280">
    <property type="protein sequence ID" value="ENN70894.1"/>
    <property type="molecule type" value="Genomic_DNA"/>
</dbReference>
<dbReference type="SUPFAM" id="SSF51366">
    <property type="entry name" value="Ribulose-phoshate binding barrel"/>
    <property type="match status" value="1"/>
</dbReference>
<dbReference type="EC" id="4.1.1.23" evidence="6"/>
<evidence type="ECO:0000256" key="3">
    <source>
        <dbReference type="ARBA" id="ARBA00006221"/>
    </source>
</evidence>
<proteinExistence type="inferred from homology"/>
<dbReference type="Proteomes" id="UP000019118">
    <property type="component" value="Unassembled WGS sequence"/>
</dbReference>
<dbReference type="InterPro" id="IPR000836">
    <property type="entry name" value="PRTase_dom"/>
</dbReference>
<feature type="non-terminal residue" evidence="17">
    <location>
        <position position="1"/>
    </location>
</feature>
<evidence type="ECO:0000259" key="16">
    <source>
        <dbReference type="SMART" id="SM00934"/>
    </source>
</evidence>
<dbReference type="AlphaFoldDB" id="N6ST75"/>
<dbReference type="GO" id="GO:0006207">
    <property type="term" value="P:'de novo' pyrimidine nucleobase biosynthetic process"/>
    <property type="evidence" value="ECO:0007669"/>
    <property type="project" value="InterPro"/>
</dbReference>
<organism evidence="17">
    <name type="scientific">Dendroctonus ponderosae</name>
    <name type="common">Mountain pine beetle</name>
    <dbReference type="NCBI Taxonomy" id="77166"/>
    <lineage>
        <taxon>Eukaryota</taxon>
        <taxon>Metazoa</taxon>
        <taxon>Ecdysozoa</taxon>
        <taxon>Arthropoda</taxon>
        <taxon>Hexapoda</taxon>
        <taxon>Insecta</taxon>
        <taxon>Pterygota</taxon>
        <taxon>Neoptera</taxon>
        <taxon>Endopterygota</taxon>
        <taxon>Coleoptera</taxon>
        <taxon>Polyphaga</taxon>
        <taxon>Cucujiformia</taxon>
        <taxon>Curculionidae</taxon>
        <taxon>Scolytinae</taxon>
        <taxon>Dendroctonus</taxon>
    </lineage>
</organism>
<dbReference type="EnsemblMetazoa" id="XM_019915304.1">
    <property type="protein sequence ID" value="XP_019770863.1"/>
    <property type="gene ID" value="LOC109544888"/>
</dbReference>
<dbReference type="GO" id="GO:0004588">
    <property type="term" value="F:orotate phosphoribosyltransferase activity"/>
    <property type="evidence" value="ECO:0007669"/>
    <property type="project" value="UniProtKB-EC"/>
</dbReference>
<keyword evidence="11" id="KW-0665">Pyrimidine biosynthesis</keyword>
<feature type="binding site" evidence="15">
    <location>
        <position position="273"/>
    </location>
    <ligand>
        <name>substrate</name>
    </ligand>
</feature>
<dbReference type="EC" id="2.4.2.10" evidence="5"/>
<feature type="active site" description="For OMPdecase activity" evidence="14">
    <location>
        <position position="306"/>
    </location>
</feature>
<dbReference type="Pfam" id="PF00156">
    <property type="entry name" value="Pribosyltran"/>
    <property type="match status" value="1"/>
</dbReference>
<feature type="binding site" evidence="15">
    <location>
        <position position="364"/>
    </location>
    <ligand>
        <name>substrate</name>
    </ligand>
</feature>
<dbReference type="SMART" id="SM00934">
    <property type="entry name" value="OMPdecase"/>
    <property type="match status" value="1"/>
</dbReference>
<evidence type="ECO:0000256" key="11">
    <source>
        <dbReference type="ARBA" id="ARBA00022975"/>
    </source>
</evidence>
<dbReference type="InterPro" id="IPR011060">
    <property type="entry name" value="RibuloseP-bd_barrel"/>
</dbReference>
<dbReference type="SUPFAM" id="SSF53271">
    <property type="entry name" value="PRTase-like"/>
    <property type="match status" value="1"/>
</dbReference>
<feature type="binding site" evidence="15">
    <location>
        <position position="423"/>
    </location>
    <ligand>
        <name>substrate</name>
    </ligand>
</feature>
<dbReference type="Pfam" id="PF00215">
    <property type="entry name" value="OMPdecase"/>
    <property type="match status" value="1"/>
</dbReference>
<evidence type="ECO:0000256" key="14">
    <source>
        <dbReference type="PIRSR" id="PIRSR614732-1"/>
    </source>
</evidence>
<evidence type="ECO:0000256" key="1">
    <source>
        <dbReference type="ARBA" id="ARBA00004861"/>
    </source>
</evidence>
<comment type="similarity">
    <text evidence="4">In the C-terminal section; belongs to the OMP decarboxylase family.</text>
</comment>
<keyword evidence="8" id="KW-0328">Glycosyltransferase</keyword>
<dbReference type="FunFam" id="3.20.20.70:FF:000245">
    <property type="entry name" value="Bifunctional UMP-synthetase"/>
    <property type="match status" value="1"/>
</dbReference>
<evidence type="ECO:0000256" key="13">
    <source>
        <dbReference type="ARBA" id="ARBA00023268"/>
    </source>
</evidence>
<feature type="binding site" evidence="15">
    <location>
        <position position="251"/>
    </location>
    <ligand>
        <name>substrate</name>
    </ligand>
</feature>
<evidence type="ECO:0000256" key="8">
    <source>
        <dbReference type="ARBA" id="ARBA00022676"/>
    </source>
</evidence>
<evidence type="ECO:0000313" key="17">
    <source>
        <dbReference type="EMBL" id="ENN70894.1"/>
    </source>
</evidence>
<dbReference type="KEGG" id="dpa:109544888"/>
<dbReference type="EMBL" id="KB631604">
    <property type="protein sequence ID" value="ERL84613.1"/>
    <property type="molecule type" value="Genomic_DNA"/>
</dbReference>
<evidence type="ECO:0000256" key="12">
    <source>
        <dbReference type="ARBA" id="ARBA00023239"/>
    </source>
</evidence>
<reference evidence="19" key="2">
    <citation type="submission" date="2024-08" db="UniProtKB">
        <authorList>
            <consortium name="EnsemblMetazoa"/>
        </authorList>
    </citation>
    <scope>IDENTIFICATION</scope>
</reference>
<dbReference type="OMA" id="SAKHVCG"/>
<reference evidence="20 21" key="1">
    <citation type="journal article" date="2013" name="Genome Biol.">
        <title>Draft genome of the mountain pine beetle, Dendroctonus ponderosae Hopkins, a major forest pest.</title>
        <authorList>
            <person name="Keeling C.I."/>
            <person name="Yuen M.M."/>
            <person name="Liao N.Y."/>
            <person name="Docking T.R."/>
            <person name="Chan S.K."/>
            <person name="Taylor G.A."/>
            <person name="Palmquist D.L."/>
            <person name="Jackman S.D."/>
            <person name="Nguyen A."/>
            <person name="Li M."/>
            <person name="Henderson H."/>
            <person name="Janes J.K."/>
            <person name="Zhao Y."/>
            <person name="Pandoh P."/>
            <person name="Moore R."/>
            <person name="Sperling F.A."/>
            <person name="Huber D.P."/>
            <person name="Birol I."/>
            <person name="Jones S.J."/>
            <person name="Bohlmann J."/>
        </authorList>
    </citation>
    <scope>NUCLEOTIDE SEQUENCE</scope>
</reference>
<dbReference type="PROSITE" id="PS00156">
    <property type="entry name" value="OMPDECASE"/>
    <property type="match status" value="1"/>
</dbReference>
<dbReference type="InterPro" id="IPR001754">
    <property type="entry name" value="OMPdeCOase_dom"/>
</dbReference>
<protein>
    <recommendedName>
        <fullName evidence="7">Uridine 5'-monophosphate synthase</fullName>
        <ecNumber evidence="5">2.4.2.10</ecNumber>
        <ecNumber evidence="6">4.1.1.23</ecNumber>
    </recommendedName>
</protein>
<dbReference type="GO" id="GO:0044205">
    <property type="term" value="P:'de novo' UMP biosynthetic process"/>
    <property type="evidence" value="ECO:0007669"/>
    <property type="project" value="UniProtKB-UniPathway"/>
</dbReference>
<dbReference type="InterPro" id="IPR023031">
    <property type="entry name" value="OPRT"/>
</dbReference>
<evidence type="ECO:0000256" key="6">
    <source>
        <dbReference type="ARBA" id="ARBA00012321"/>
    </source>
</evidence>
<keyword evidence="10" id="KW-0210">Decarboxylase</keyword>
<dbReference type="GO" id="GO:0004590">
    <property type="term" value="F:orotidine-5'-phosphate decarboxylase activity"/>
    <property type="evidence" value="ECO:0007669"/>
    <property type="project" value="UniProtKB-EC"/>
</dbReference>
<evidence type="ECO:0000313" key="20">
    <source>
        <dbReference type="Proteomes" id="UP000019118"/>
    </source>
</evidence>
<accession>N6ST75</accession>
<evidence type="ECO:0000256" key="7">
    <source>
        <dbReference type="ARBA" id="ARBA00015047"/>
    </source>
</evidence>
<dbReference type="InterPro" id="IPR014732">
    <property type="entry name" value="OMPdecase"/>
</dbReference>
<feature type="binding site" evidence="15">
    <location>
        <position position="443"/>
    </location>
    <ligand>
        <name>substrate</name>
    </ligand>
</feature>
<dbReference type="STRING" id="77166.N6ST75"/>
<evidence type="ECO:0000256" key="4">
    <source>
        <dbReference type="ARBA" id="ARBA00009769"/>
    </source>
</evidence>
<comment type="similarity">
    <text evidence="3">In the N-terminal section; belongs to the purine/pyrimidine phosphoribosyltransferase family.</text>
</comment>
<dbReference type="FunFam" id="3.40.50.2020:FF:000025">
    <property type="entry name" value="Uridine monophosphate synthetase"/>
    <property type="match status" value="1"/>
</dbReference>
<feature type="domain" description="Orotidine 5'-phosphate decarboxylase" evidence="16">
    <location>
        <begin position="245"/>
        <end position="459"/>
    </location>
</feature>
<sequence length="473" mass="51499">MSNQKDSLQGFAVQLYKINAIKFGEFKTKVGLTTPVYCDLRVLVSYPDVMKTLANLLVETIKGVKGVDILCGVPYTALPIATAVSLQTGLPMVMRRKEAKDYGTKKLIEGVFNAGDQCLIIEDVVTSGSSILETVKDLQNEGLKCSDAIVLLNREQGGAGILQKNGIKMHALLTLSQLMDYLFKANCIDVQVVEKVKQYLAENQVPSIPTPTVDRRKLSFLDRAQLAQNPVAKRLFEIMASKQTTLCLAADLTDATEILNLAEKVGPYICALKTHIDIVDDFSINLIDPLKEIANRHNFILFEDRKFADIGNTVQLQYSKGLYKISSWASLVTAHSVFGKGVLDAIQGAPGSEEKGVFLLAEASATGSLITDAYTKSTLKLTAEYPKLIAGVVCQNPLFLDNPALIQLTPGVKIAQTSDHLGQQYNSPESVVTEKGADIAVVGRGITEATDPVAAAKRYQTLLWDAYLSRINP</sequence>
<feature type="active site" description="For OMPdecase activity" evidence="14">
    <location>
        <position position="309"/>
    </location>
</feature>
<name>N6ST75_DENPD</name>
<dbReference type="PANTHER" id="PTHR19278">
    <property type="entry name" value="OROTATE PHOSPHORIBOSYLTRANSFERASE"/>
    <property type="match status" value="1"/>
</dbReference>
<dbReference type="OrthoDB" id="10263753at2759"/>
<evidence type="ECO:0000256" key="15">
    <source>
        <dbReference type="PIRSR" id="PIRSR614732-2"/>
    </source>
</evidence>
<dbReference type="Gene3D" id="3.20.20.70">
    <property type="entry name" value="Aldolase class I"/>
    <property type="match status" value="1"/>
</dbReference>
<evidence type="ECO:0000256" key="9">
    <source>
        <dbReference type="ARBA" id="ARBA00022679"/>
    </source>
</evidence>
<feature type="binding site" evidence="15">
    <location>
        <position position="444"/>
    </location>
    <ligand>
        <name>substrate</name>
    </ligand>
</feature>
<evidence type="ECO:0000256" key="10">
    <source>
        <dbReference type="ARBA" id="ARBA00022793"/>
    </source>
</evidence>
<dbReference type="PANTHER" id="PTHR19278:SF9">
    <property type="entry name" value="URIDINE 5'-MONOPHOSPHATE SYNTHASE"/>
    <property type="match status" value="1"/>
</dbReference>
<evidence type="ECO:0000313" key="19">
    <source>
        <dbReference type="EnsemblMetazoa" id="XP_019770863.1"/>
    </source>
</evidence>
<comment type="pathway">
    <text evidence="2">Pyrimidine metabolism; UMP biosynthesis via de novo pathway; UMP from orotate: step 1/2.</text>
</comment>
<dbReference type="NCBIfam" id="TIGR01740">
    <property type="entry name" value="pyrF"/>
    <property type="match status" value="1"/>
</dbReference>
<comment type="pathway">
    <text evidence="1">Pyrimidine metabolism; UMP biosynthesis via de novo pathway; UMP from orotate: step 2/2.</text>
</comment>
<dbReference type="Proteomes" id="UP000030742">
    <property type="component" value="Unassembled WGS sequence"/>
</dbReference>
<keyword evidence="9" id="KW-0808">Transferase</keyword>
<dbReference type="HAMAP" id="MF_01208">
    <property type="entry name" value="PyrE"/>
    <property type="match status" value="1"/>
</dbReference>
<evidence type="ECO:0000256" key="2">
    <source>
        <dbReference type="ARBA" id="ARBA00004889"/>
    </source>
</evidence>
<evidence type="ECO:0000313" key="21">
    <source>
        <dbReference type="Proteomes" id="UP000030742"/>
    </source>
</evidence>
<dbReference type="HOGENOM" id="CLU_049275_1_0_1"/>
<gene>
    <name evidence="18" type="ORF">D910_02041</name>
    <name evidence="17" type="ORF">YQE_12299</name>
</gene>